<evidence type="ECO:0000256" key="4">
    <source>
        <dbReference type="ARBA" id="ARBA00022989"/>
    </source>
</evidence>
<dbReference type="Proteomes" id="UP000190150">
    <property type="component" value="Unassembled WGS sequence"/>
</dbReference>
<comment type="subcellular location">
    <subcellularLocation>
        <location evidence="1">Cell membrane</location>
        <topology evidence="1">Multi-pass membrane protein</topology>
    </subcellularLocation>
</comment>
<evidence type="ECO:0000256" key="5">
    <source>
        <dbReference type="ARBA" id="ARBA00023136"/>
    </source>
</evidence>
<evidence type="ECO:0000256" key="1">
    <source>
        <dbReference type="ARBA" id="ARBA00004651"/>
    </source>
</evidence>
<sequence length="788" mass="88631">MLKLFLRTALRNLKRNPLNTAINIIGLALGFMVAIICTLWIQKQSSFNNHYTNYNSAYQVMLTGTFNDEKSTYGTSSPIPLAKVMISDFANEIQDVTLITNTESSNLKFNDKKLKATGFYAMGEFTKLFSFVPIQGDIVTPTDASSIIISESLAQRLFNNNNIIGNTLQINGKEQYTVRGIFKDIPENSTFSGLDYILPFIDYLHKNEGAEESWSKCFFTIFGKIDNPQLIPTIEQKLTAIFNTKLTDIKPEILLHPMSKWHLFDAFKNGKNVGGQIQYVWMFAWISIFIILLATINFINLSTARSLKRGKEIGILKSVGVNRMQIISSFLVESIVSVCCAFLIAVLLSTLLLPWINTITNSRLYMPFYSPQFYVYAILTILLLGILAGVYPAVFLSSFNPIITLKGKMNIGRGKLNARKIMVVIQFAISIFLMSATYLVIKQLHHTKDRPIGYRSSDLVNINSSSESIVNNFDMLRKSLIDQRLIQDASLSSSSINQLSLSGGGFTWPGNDTDEGSIMGIFTVDENFAQTVQWNFLKGRNFSRDFKTDSTGVILNEAASKFMGITNLDAKQLTRGGINYHIIGIIQNTLSDSPFKTIVPTAYFFDFLPKRKITLHLNNNQEIDQTLKKIAQEFNRIDPDLVFEYTFTDQEYAKHFVHMEMIKSLTTLFAALAVLISCLGLYALVAFLTEQRQKEISIRKVLGASRVGLWRLLCAEYIGLTLIGFILAAPLAYLLMDTWLDNYAYRITITWTVFVFAGVLAILTSLLTVSTLAVKAVIVNPIKSLRDE</sequence>
<feature type="domain" description="ABC3 transporter permease C-terminal" evidence="7">
    <location>
        <begin position="668"/>
        <end position="777"/>
    </location>
</feature>
<dbReference type="EMBL" id="FUZF01000002">
    <property type="protein sequence ID" value="SKB46660.1"/>
    <property type="molecule type" value="Genomic_DNA"/>
</dbReference>
<dbReference type="Pfam" id="PF12704">
    <property type="entry name" value="MacB_PCD"/>
    <property type="match status" value="2"/>
</dbReference>
<feature type="transmembrane region" description="Helical" evidence="6">
    <location>
        <begin position="668"/>
        <end position="688"/>
    </location>
</feature>
<evidence type="ECO:0000256" key="6">
    <source>
        <dbReference type="SAM" id="Phobius"/>
    </source>
</evidence>
<dbReference type="OrthoDB" id="1451596at2"/>
<evidence type="ECO:0000259" key="8">
    <source>
        <dbReference type="Pfam" id="PF12704"/>
    </source>
</evidence>
<keyword evidence="4 6" id="KW-1133">Transmembrane helix</keyword>
<feature type="transmembrane region" description="Helical" evidence="6">
    <location>
        <begin position="373"/>
        <end position="400"/>
    </location>
</feature>
<dbReference type="InterPro" id="IPR050250">
    <property type="entry name" value="Macrolide_Exporter_MacB"/>
</dbReference>
<keyword evidence="10" id="KW-1185">Reference proteome</keyword>
<dbReference type="InterPro" id="IPR025857">
    <property type="entry name" value="MacB_PCD"/>
</dbReference>
<evidence type="ECO:0000256" key="2">
    <source>
        <dbReference type="ARBA" id="ARBA00022475"/>
    </source>
</evidence>
<keyword evidence="2" id="KW-1003">Cell membrane</keyword>
<feature type="transmembrane region" description="Helical" evidence="6">
    <location>
        <begin position="21"/>
        <end position="41"/>
    </location>
</feature>
<dbReference type="Pfam" id="PF02687">
    <property type="entry name" value="FtsX"/>
    <property type="match status" value="2"/>
</dbReference>
<protein>
    <submittedName>
        <fullName evidence="9">MacB-like core domain-containing protein</fullName>
    </submittedName>
</protein>
<feature type="transmembrane region" description="Helical" evidence="6">
    <location>
        <begin position="279"/>
        <end position="301"/>
    </location>
</feature>
<dbReference type="AlphaFoldDB" id="A0A1T5BI39"/>
<feature type="domain" description="MacB-like periplasmic core" evidence="8">
    <location>
        <begin position="20"/>
        <end position="240"/>
    </location>
</feature>
<organism evidence="9 10">
    <name type="scientific">Sphingobacterium nematocida</name>
    <dbReference type="NCBI Taxonomy" id="1513896"/>
    <lineage>
        <taxon>Bacteria</taxon>
        <taxon>Pseudomonadati</taxon>
        <taxon>Bacteroidota</taxon>
        <taxon>Sphingobacteriia</taxon>
        <taxon>Sphingobacteriales</taxon>
        <taxon>Sphingobacteriaceae</taxon>
        <taxon>Sphingobacterium</taxon>
    </lineage>
</organism>
<name>A0A1T5BI39_9SPHI</name>
<dbReference type="STRING" id="1513896.SAMN05660841_00682"/>
<feature type="transmembrane region" description="Helical" evidence="6">
    <location>
        <begin position="753"/>
        <end position="778"/>
    </location>
</feature>
<feature type="domain" description="ABC3 transporter permease C-terminal" evidence="7">
    <location>
        <begin position="286"/>
        <end position="401"/>
    </location>
</feature>
<dbReference type="PANTHER" id="PTHR30572:SF18">
    <property type="entry name" value="ABC-TYPE MACROLIDE FAMILY EXPORT SYSTEM PERMEASE COMPONENT 2"/>
    <property type="match status" value="1"/>
</dbReference>
<keyword evidence="5 6" id="KW-0472">Membrane</keyword>
<proteinExistence type="predicted"/>
<dbReference type="InterPro" id="IPR003838">
    <property type="entry name" value="ABC3_permease_C"/>
</dbReference>
<keyword evidence="3 6" id="KW-0812">Transmembrane</keyword>
<dbReference type="GO" id="GO:0022857">
    <property type="term" value="F:transmembrane transporter activity"/>
    <property type="evidence" value="ECO:0007669"/>
    <property type="project" value="TreeGrafter"/>
</dbReference>
<feature type="transmembrane region" description="Helical" evidence="6">
    <location>
        <begin position="709"/>
        <end position="733"/>
    </location>
</feature>
<dbReference type="RefSeq" id="WP_079641222.1">
    <property type="nucleotide sequence ID" value="NZ_FUZF01000002.1"/>
</dbReference>
<feature type="domain" description="MacB-like periplasmic core" evidence="8">
    <location>
        <begin position="428"/>
        <end position="632"/>
    </location>
</feature>
<reference evidence="10" key="1">
    <citation type="submission" date="2017-02" db="EMBL/GenBank/DDBJ databases">
        <authorList>
            <person name="Varghese N."/>
            <person name="Submissions S."/>
        </authorList>
    </citation>
    <scope>NUCLEOTIDE SEQUENCE [LARGE SCALE GENOMIC DNA]</scope>
    <source>
        <strain evidence="10">DSM 24091</strain>
    </source>
</reference>
<gene>
    <name evidence="9" type="ORF">SAMN05660841_00682</name>
</gene>
<evidence type="ECO:0000313" key="9">
    <source>
        <dbReference type="EMBL" id="SKB46660.1"/>
    </source>
</evidence>
<feature type="transmembrane region" description="Helical" evidence="6">
    <location>
        <begin position="421"/>
        <end position="441"/>
    </location>
</feature>
<dbReference type="PANTHER" id="PTHR30572">
    <property type="entry name" value="MEMBRANE COMPONENT OF TRANSPORTER-RELATED"/>
    <property type="match status" value="1"/>
</dbReference>
<evidence type="ECO:0000313" key="10">
    <source>
        <dbReference type="Proteomes" id="UP000190150"/>
    </source>
</evidence>
<evidence type="ECO:0000256" key="3">
    <source>
        <dbReference type="ARBA" id="ARBA00022692"/>
    </source>
</evidence>
<accession>A0A1T5BI39</accession>
<evidence type="ECO:0000259" key="7">
    <source>
        <dbReference type="Pfam" id="PF02687"/>
    </source>
</evidence>
<dbReference type="GO" id="GO:0005886">
    <property type="term" value="C:plasma membrane"/>
    <property type="evidence" value="ECO:0007669"/>
    <property type="project" value="UniProtKB-SubCell"/>
</dbReference>
<feature type="transmembrane region" description="Helical" evidence="6">
    <location>
        <begin position="330"/>
        <end position="353"/>
    </location>
</feature>